<evidence type="ECO:0000313" key="4">
    <source>
        <dbReference type="EMBL" id="KAK9758928.1"/>
    </source>
</evidence>
<dbReference type="EMBL" id="JASPKY010000003">
    <property type="protein sequence ID" value="KAK9758928.1"/>
    <property type="molecule type" value="Genomic_DNA"/>
</dbReference>
<dbReference type="Gene3D" id="3.80.10.10">
    <property type="entry name" value="Ribonuclease Inhibitor"/>
    <property type="match status" value="1"/>
</dbReference>
<proteinExistence type="predicted"/>
<organism evidence="4 5">
    <name type="scientific">Popillia japonica</name>
    <name type="common">Japanese beetle</name>
    <dbReference type="NCBI Taxonomy" id="7064"/>
    <lineage>
        <taxon>Eukaryota</taxon>
        <taxon>Metazoa</taxon>
        <taxon>Ecdysozoa</taxon>
        <taxon>Arthropoda</taxon>
        <taxon>Hexapoda</taxon>
        <taxon>Insecta</taxon>
        <taxon>Pterygota</taxon>
        <taxon>Neoptera</taxon>
        <taxon>Endopterygota</taxon>
        <taxon>Coleoptera</taxon>
        <taxon>Polyphaga</taxon>
        <taxon>Scarabaeiformia</taxon>
        <taxon>Scarabaeidae</taxon>
        <taxon>Rutelinae</taxon>
        <taxon>Popillia</taxon>
    </lineage>
</organism>
<sequence>MNIFQYNTGLKKLNLAANNIPYINPDIFANSRAIETLDISNNGMEVIWKSDSENKTIPSLSVLNLADNRLVKVTVSDLEVVPSLKVLNLNNNDLQCTMEFKAAVRWLNMGTVIHSASGMNAELTVDQMMTSTDPYWNDLYSLACAYVLDRDDYEEEEDEDIDIDEDEYGKVVYDEIEMLRNERIMHDDWVYTRERYTFLWSILVFVVTALFVLFMVTNIILCILRKRGQLPRNINLTWKNGGHSGFVYKPLTEDISRPRSIIIAQGDKLQAPNL</sequence>
<comment type="caution">
    <text evidence="4">The sequence shown here is derived from an EMBL/GenBank/DDBJ whole genome shotgun (WGS) entry which is preliminary data.</text>
</comment>
<dbReference type="Pfam" id="PF13855">
    <property type="entry name" value="LRR_8"/>
    <property type="match status" value="1"/>
</dbReference>
<evidence type="ECO:0000256" key="3">
    <source>
        <dbReference type="SAM" id="Phobius"/>
    </source>
</evidence>
<keyword evidence="5" id="KW-1185">Reference proteome</keyword>
<dbReference type="InterPro" id="IPR001611">
    <property type="entry name" value="Leu-rich_rpt"/>
</dbReference>
<accession>A0AAW1NJQ6</accession>
<keyword evidence="3" id="KW-0472">Membrane</keyword>
<dbReference type="InterPro" id="IPR032675">
    <property type="entry name" value="LRR_dom_sf"/>
</dbReference>
<dbReference type="InterPro" id="IPR050541">
    <property type="entry name" value="LRR_TM_domain-containing"/>
</dbReference>
<keyword evidence="1" id="KW-0433">Leucine-rich repeat</keyword>
<evidence type="ECO:0000313" key="5">
    <source>
        <dbReference type="Proteomes" id="UP001458880"/>
    </source>
</evidence>
<feature type="transmembrane region" description="Helical" evidence="3">
    <location>
        <begin position="198"/>
        <end position="224"/>
    </location>
</feature>
<dbReference type="SUPFAM" id="SSF52058">
    <property type="entry name" value="L domain-like"/>
    <property type="match status" value="1"/>
</dbReference>
<keyword evidence="3" id="KW-0812">Transmembrane</keyword>
<reference evidence="4 5" key="1">
    <citation type="journal article" date="2024" name="BMC Genomics">
        <title>De novo assembly and annotation of Popillia japonica's genome with initial clues to its potential as an invasive pest.</title>
        <authorList>
            <person name="Cucini C."/>
            <person name="Boschi S."/>
            <person name="Funari R."/>
            <person name="Cardaioli E."/>
            <person name="Iannotti N."/>
            <person name="Marturano G."/>
            <person name="Paoli F."/>
            <person name="Bruttini M."/>
            <person name="Carapelli A."/>
            <person name="Frati F."/>
            <person name="Nardi F."/>
        </authorList>
    </citation>
    <scope>NUCLEOTIDE SEQUENCE [LARGE SCALE GENOMIC DNA]</scope>
    <source>
        <strain evidence="4">DMR45628</strain>
    </source>
</reference>
<keyword evidence="2" id="KW-0677">Repeat</keyword>
<evidence type="ECO:0000256" key="1">
    <source>
        <dbReference type="ARBA" id="ARBA00022614"/>
    </source>
</evidence>
<dbReference type="GO" id="GO:0005886">
    <property type="term" value="C:plasma membrane"/>
    <property type="evidence" value="ECO:0007669"/>
    <property type="project" value="TreeGrafter"/>
</dbReference>
<evidence type="ECO:0000256" key="2">
    <source>
        <dbReference type="ARBA" id="ARBA00022737"/>
    </source>
</evidence>
<name>A0AAW1NJQ6_POPJA</name>
<dbReference type="Proteomes" id="UP001458880">
    <property type="component" value="Unassembled WGS sequence"/>
</dbReference>
<keyword evidence="3" id="KW-1133">Transmembrane helix</keyword>
<gene>
    <name evidence="4" type="ORF">QE152_g442</name>
</gene>
<dbReference type="PANTHER" id="PTHR24369">
    <property type="entry name" value="ANTIGEN BSP, PUTATIVE-RELATED"/>
    <property type="match status" value="1"/>
</dbReference>
<dbReference type="AlphaFoldDB" id="A0AAW1NJQ6"/>
<dbReference type="PANTHER" id="PTHR24369:SF211">
    <property type="entry name" value="LEUCINE-RICH REPEAT-CONTAINING PROTEIN 15-LIKE"/>
    <property type="match status" value="1"/>
</dbReference>
<protein>
    <submittedName>
        <fullName evidence="4">Leucine rich repeat</fullName>
    </submittedName>
</protein>